<reference evidence="2" key="1">
    <citation type="submission" date="2023-06" db="EMBL/GenBank/DDBJ databases">
        <title>Genome-scale phylogeny and comparative genomics of the fungal order Sordariales.</title>
        <authorList>
            <consortium name="Lawrence Berkeley National Laboratory"/>
            <person name="Hensen N."/>
            <person name="Bonometti L."/>
            <person name="Westerberg I."/>
            <person name="Brannstrom I.O."/>
            <person name="Guillou S."/>
            <person name="Cros-Aarteil S."/>
            <person name="Calhoun S."/>
            <person name="Haridas S."/>
            <person name="Kuo A."/>
            <person name="Mondo S."/>
            <person name="Pangilinan J."/>
            <person name="Riley R."/>
            <person name="Labutti K."/>
            <person name="Andreopoulos B."/>
            <person name="Lipzen A."/>
            <person name="Chen C."/>
            <person name="Yanf M."/>
            <person name="Daum C."/>
            <person name="Ng V."/>
            <person name="Clum A."/>
            <person name="Steindorff A."/>
            <person name="Ohm R."/>
            <person name="Martin F."/>
            <person name="Silar P."/>
            <person name="Natvig D."/>
            <person name="Lalanne C."/>
            <person name="Gautier V."/>
            <person name="Ament-Velasquez S.L."/>
            <person name="Kruys A."/>
            <person name="Hutchinson M.I."/>
            <person name="Powell A.J."/>
            <person name="Barry K."/>
            <person name="Miller A.N."/>
            <person name="Grigoriev I.V."/>
            <person name="Debuchy R."/>
            <person name="Gladieux P."/>
            <person name="Thoren M.H."/>
            <person name="Johannesson H."/>
        </authorList>
    </citation>
    <scope>NUCLEOTIDE SEQUENCE</scope>
    <source>
        <strain evidence="2">CBS 540.89</strain>
    </source>
</reference>
<organism evidence="2 3">
    <name type="scientific">Apiosordaria backusii</name>
    <dbReference type="NCBI Taxonomy" id="314023"/>
    <lineage>
        <taxon>Eukaryota</taxon>
        <taxon>Fungi</taxon>
        <taxon>Dikarya</taxon>
        <taxon>Ascomycota</taxon>
        <taxon>Pezizomycotina</taxon>
        <taxon>Sordariomycetes</taxon>
        <taxon>Sordariomycetidae</taxon>
        <taxon>Sordariales</taxon>
        <taxon>Lasiosphaeriaceae</taxon>
        <taxon>Apiosordaria</taxon>
    </lineage>
</organism>
<proteinExistence type="predicted"/>
<evidence type="ECO:0000313" key="2">
    <source>
        <dbReference type="EMBL" id="KAK0728990.1"/>
    </source>
</evidence>
<evidence type="ECO:0000313" key="3">
    <source>
        <dbReference type="Proteomes" id="UP001172159"/>
    </source>
</evidence>
<name>A0AA40E6P4_9PEZI</name>
<dbReference type="AlphaFoldDB" id="A0AA40E6P4"/>
<accession>A0AA40E6P4</accession>
<dbReference type="EMBL" id="JAUKTV010000009">
    <property type="protein sequence ID" value="KAK0728990.1"/>
    <property type="molecule type" value="Genomic_DNA"/>
</dbReference>
<keyword evidence="3" id="KW-1185">Reference proteome</keyword>
<comment type="caution">
    <text evidence="2">The sequence shown here is derived from an EMBL/GenBank/DDBJ whole genome shotgun (WGS) entry which is preliminary data.</text>
</comment>
<sequence length="100" mass="10479">MNISPGSAGRLWGCSVVGLVVWGAAGRWSRMSSQESESSVLNFSGAKMKQGNEITEAQEQAGTLSNPPSTTTTTTTTPLVTNVGHDSKEERLSLAPNLQG</sequence>
<dbReference type="Proteomes" id="UP001172159">
    <property type="component" value="Unassembled WGS sequence"/>
</dbReference>
<feature type="region of interest" description="Disordered" evidence="1">
    <location>
        <begin position="53"/>
        <end position="100"/>
    </location>
</feature>
<evidence type="ECO:0000256" key="1">
    <source>
        <dbReference type="SAM" id="MobiDB-lite"/>
    </source>
</evidence>
<gene>
    <name evidence="2" type="ORF">B0T21DRAFT_444557</name>
</gene>
<protein>
    <submittedName>
        <fullName evidence="2">Uncharacterized protein</fullName>
    </submittedName>
</protein>
<feature type="compositionally biased region" description="Low complexity" evidence="1">
    <location>
        <begin position="63"/>
        <end position="83"/>
    </location>
</feature>
<feature type="compositionally biased region" description="Polar residues" evidence="1">
    <location>
        <begin position="53"/>
        <end position="62"/>
    </location>
</feature>